<comment type="function">
    <text evidence="7">Catalyzes the N-acylation of UDP-3-O-acylglucosamine using 3-hydroxyacyl-ACP as the acyl donor. Is involved in the biosynthesis of lipid A, a phosphorylated glycolipid that anchors the lipopolysaccharide to the outer membrane of the cell.</text>
</comment>
<dbReference type="PANTHER" id="PTHR43378">
    <property type="entry name" value="UDP-3-O-ACYLGLUCOSAMINE N-ACYLTRANSFERASE"/>
    <property type="match status" value="1"/>
</dbReference>
<dbReference type="UniPathway" id="UPA00973"/>
<dbReference type="AlphaFoldDB" id="A0A3N1Y057"/>
<dbReference type="PROSITE" id="PS00101">
    <property type="entry name" value="HEXAPEP_TRANSFERASES"/>
    <property type="match status" value="1"/>
</dbReference>
<keyword evidence="10" id="KW-1185">Reference proteome</keyword>
<comment type="pathway">
    <text evidence="7">Bacterial outer membrane biogenesis; LPS lipid A biosynthesis.</text>
</comment>
<reference evidence="9 10" key="1">
    <citation type="submission" date="2018-11" db="EMBL/GenBank/DDBJ databases">
        <title>Genomic Encyclopedia of Type Strains, Phase IV (KMG-IV): sequencing the most valuable type-strain genomes for metagenomic binning, comparative biology and taxonomic classification.</title>
        <authorList>
            <person name="Goeker M."/>
        </authorList>
    </citation>
    <scope>NUCLEOTIDE SEQUENCE [LARGE SCALE GENOMIC DNA]</scope>
    <source>
        <strain evidence="9 10">DSM 100275</strain>
    </source>
</reference>
<feature type="domain" description="UDP-3-O-[3-hydroxymyristoyl] glucosamine N-acyltransferase non-repeat region" evidence="8">
    <location>
        <begin position="24"/>
        <end position="89"/>
    </location>
</feature>
<evidence type="ECO:0000313" key="10">
    <source>
        <dbReference type="Proteomes" id="UP000276634"/>
    </source>
</evidence>
<dbReference type="GO" id="GO:0009245">
    <property type="term" value="P:lipid A biosynthetic process"/>
    <property type="evidence" value="ECO:0007669"/>
    <property type="project" value="UniProtKB-UniRule"/>
</dbReference>
<name>A0A3N1Y057_9GAMM</name>
<dbReference type="EMBL" id="RJVI01000002">
    <property type="protein sequence ID" value="ROR32224.1"/>
    <property type="molecule type" value="Genomic_DNA"/>
</dbReference>
<dbReference type="RefSeq" id="WP_123401191.1">
    <property type="nucleotide sequence ID" value="NZ_RJVI01000002.1"/>
</dbReference>
<evidence type="ECO:0000256" key="3">
    <source>
        <dbReference type="ARBA" id="ARBA00022679"/>
    </source>
</evidence>
<keyword evidence="3 7" id="KW-0808">Transferase</keyword>
<keyword evidence="4 7" id="KW-0677">Repeat</keyword>
<comment type="subunit">
    <text evidence="7">Homotrimer.</text>
</comment>
<evidence type="ECO:0000256" key="5">
    <source>
        <dbReference type="ARBA" id="ARBA00023098"/>
    </source>
</evidence>
<dbReference type="Proteomes" id="UP000276634">
    <property type="component" value="Unassembled WGS sequence"/>
</dbReference>
<comment type="similarity">
    <text evidence="7">Belongs to the transferase hexapeptide repeat family. LpxD subfamily.</text>
</comment>
<dbReference type="GO" id="GO:0016410">
    <property type="term" value="F:N-acyltransferase activity"/>
    <property type="evidence" value="ECO:0007669"/>
    <property type="project" value="InterPro"/>
</dbReference>
<keyword evidence="5 7" id="KW-0443">Lipid metabolism</keyword>
<evidence type="ECO:0000256" key="2">
    <source>
        <dbReference type="ARBA" id="ARBA00022556"/>
    </source>
</evidence>
<dbReference type="NCBIfam" id="TIGR01853">
    <property type="entry name" value="lipid_A_lpxD"/>
    <property type="match status" value="1"/>
</dbReference>
<dbReference type="Gene3D" id="3.40.1390.10">
    <property type="entry name" value="MurE/MurF, N-terminal domain"/>
    <property type="match status" value="1"/>
</dbReference>
<keyword evidence="2 7" id="KW-0441">Lipid A biosynthesis</keyword>
<dbReference type="GO" id="GO:0103118">
    <property type="term" value="F:UDP-3-O-[(3R)-3-hydroxyacyl]-glucosamine N-acyltransferase activity"/>
    <property type="evidence" value="ECO:0007669"/>
    <property type="project" value="UniProtKB-EC"/>
</dbReference>
<evidence type="ECO:0000256" key="1">
    <source>
        <dbReference type="ARBA" id="ARBA00022516"/>
    </source>
</evidence>
<gene>
    <name evidence="7" type="primary">lpxD</name>
    <name evidence="9" type="ORF">EDC57_1421</name>
</gene>
<evidence type="ECO:0000256" key="4">
    <source>
        <dbReference type="ARBA" id="ARBA00022737"/>
    </source>
</evidence>
<dbReference type="CDD" id="cd03352">
    <property type="entry name" value="LbH_LpxD"/>
    <property type="match status" value="1"/>
</dbReference>
<dbReference type="Gene3D" id="1.20.5.170">
    <property type="match status" value="1"/>
</dbReference>
<comment type="catalytic activity">
    <reaction evidence="7">
        <text>a UDP-3-O-[(3R)-3-hydroxyacyl]-alpha-D-glucosamine + a (3R)-hydroxyacyl-[ACP] = a UDP-2-N,3-O-bis[(3R)-3-hydroxyacyl]-alpha-D-glucosamine + holo-[ACP] + H(+)</text>
        <dbReference type="Rhea" id="RHEA:53836"/>
        <dbReference type="Rhea" id="RHEA-COMP:9685"/>
        <dbReference type="Rhea" id="RHEA-COMP:9945"/>
        <dbReference type="ChEBI" id="CHEBI:15378"/>
        <dbReference type="ChEBI" id="CHEBI:64479"/>
        <dbReference type="ChEBI" id="CHEBI:78827"/>
        <dbReference type="ChEBI" id="CHEBI:137740"/>
        <dbReference type="ChEBI" id="CHEBI:137748"/>
        <dbReference type="EC" id="2.3.1.191"/>
    </reaction>
</comment>
<keyword evidence="6 7" id="KW-0012">Acyltransferase</keyword>
<dbReference type="HAMAP" id="MF_00523">
    <property type="entry name" value="LpxD"/>
    <property type="match status" value="1"/>
</dbReference>
<comment type="caution">
    <text evidence="9">The sequence shown here is derived from an EMBL/GenBank/DDBJ whole genome shotgun (WGS) entry which is preliminary data.</text>
</comment>
<evidence type="ECO:0000256" key="6">
    <source>
        <dbReference type="ARBA" id="ARBA00023315"/>
    </source>
</evidence>
<dbReference type="GO" id="GO:0016020">
    <property type="term" value="C:membrane"/>
    <property type="evidence" value="ECO:0007669"/>
    <property type="project" value="GOC"/>
</dbReference>
<accession>A0A3N1Y057</accession>
<dbReference type="InterPro" id="IPR020573">
    <property type="entry name" value="UDP_GlcNAc_AcTrfase_non-rep"/>
</dbReference>
<dbReference type="EC" id="2.3.1.191" evidence="7"/>
<evidence type="ECO:0000259" key="8">
    <source>
        <dbReference type="Pfam" id="PF04613"/>
    </source>
</evidence>
<dbReference type="InterPro" id="IPR011004">
    <property type="entry name" value="Trimer_LpxA-like_sf"/>
</dbReference>
<evidence type="ECO:0000256" key="7">
    <source>
        <dbReference type="HAMAP-Rule" id="MF_00523"/>
    </source>
</evidence>
<dbReference type="InterPro" id="IPR018357">
    <property type="entry name" value="Hexapep_transf_CS"/>
</dbReference>
<evidence type="ECO:0000313" key="9">
    <source>
        <dbReference type="EMBL" id="ROR32224.1"/>
    </source>
</evidence>
<dbReference type="Gene3D" id="2.160.10.10">
    <property type="entry name" value="Hexapeptide repeat proteins"/>
    <property type="match status" value="1"/>
</dbReference>
<dbReference type="Pfam" id="PF04613">
    <property type="entry name" value="LpxD"/>
    <property type="match status" value="1"/>
</dbReference>
<protein>
    <recommendedName>
        <fullName evidence="7">UDP-3-O-acylglucosamine N-acyltransferase</fullName>
        <ecNumber evidence="7">2.3.1.191</ecNumber>
    </recommendedName>
</protein>
<proteinExistence type="inferred from homology"/>
<keyword evidence="1 7" id="KW-0444">Lipid biosynthesis</keyword>
<feature type="active site" description="Proton acceptor" evidence="7">
    <location>
        <position position="239"/>
    </location>
</feature>
<dbReference type="OrthoDB" id="9784739at2"/>
<organism evidence="9 10">
    <name type="scientific">Inmirania thermothiophila</name>
    <dbReference type="NCBI Taxonomy" id="1750597"/>
    <lineage>
        <taxon>Bacteria</taxon>
        <taxon>Pseudomonadati</taxon>
        <taxon>Pseudomonadota</taxon>
        <taxon>Gammaproteobacteria</taxon>
        <taxon>Chromatiales</taxon>
        <taxon>Ectothiorhodospiraceae</taxon>
        <taxon>Inmirania</taxon>
    </lineage>
</organism>
<dbReference type="PANTHER" id="PTHR43378:SF2">
    <property type="entry name" value="UDP-3-O-ACYLGLUCOSAMINE N-ACYLTRANSFERASE 1, MITOCHONDRIAL-RELATED"/>
    <property type="match status" value="1"/>
</dbReference>
<dbReference type="NCBIfam" id="NF002060">
    <property type="entry name" value="PRK00892.1"/>
    <property type="match status" value="1"/>
</dbReference>
<sequence length="342" mass="35488">MAGRTLGELAAHVGAELRGDPGRRVEAAAPLDRAGPRDLAFLGHPRFRRHLAATRAAAVILAPEHAGDCPVAALLTANPYLAWARALALLHPEPPPRPGVHPRAVVAEGARLGAGVSVGPCAVVEAGAELGDGVVVGPGCVVGREARIGPGSRLVANVTLGPGVILGARVLVHPGAVIGADGFGFARDGERWVRIPQLGTVRIGDDVEIGANTTIDRGALEDTVIEEGCKLDNQIQVAHNCHIGAHTAIAGCVGIAGSTRIGRRCRIGGGVGITGHLEIADDVQITAMSMVTGSIREPGVYSSGTPLEANPRWRRNAARFTRLDELARRVQALERALGGRRR</sequence>
<dbReference type="InterPro" id="IPR007691">
    <property type="entry name" value="LpxD"/>
</dbReference>
<dbReference type="SUPFAM" id="SSF51161">
    <property type="entry name" value="Trimeric LpxA-like enzymes"/>
    <property type="match status" value="1"/>
</dbReference>